<dbReference type="GO" id="GO:0016020">
    <property type="term" value="C:membrane"/>
    <property type="evidence" value="ECO:0007669"/>
    <property type="project" value="UniProtKB-SubCell"/>
</dbReference>
<dbReference type="GO" id="GO:1990961">
    <property type="term" value="P:xenobiotic detoxification by transmembrane export across the plasma membrane"/>
    <property type="evidence" value="ECO:0007669"/>
    <property type="project" value="InterPro"/>
</dbReference>
<dbReference type="CDD" id="cd13132">
    <property type="entry name" value="MATE_eukaryotic"/>
    <property type="match status" value="1"/>
</dbReference>
<sequence>MNMQFGMGSALETLCGQAFGAGQIELLGVYMQRSWIILFVACFFLLPLYVYATPILVLLGQEANIAELAGKFTIQVIPQMFSLAVNFPTQKFLQAQSKVGFLAWIGFAALIIHIGVLYLFITVFKWGLAGAAAAYDVSAWGITLAQVVYVVGWCKDGWTGLSWLAFKDIWGFVRLSIASAVMICLEIWYFMTIIVLTGHLEDPVIAVGSLSICMNINGWEGMLFIGINAAISVRVSNELGSAHPRAAKYSVIVTCIESLLIGIICAGIILATKDEFSIIFTDSLEMRKAVAKLAYLLGVAGEEAGKLWLLI</sequence>
<reference evidence="7 8" key="1">
    <citation type="journal article" date="2020" name="Mol. Plant">
        <title>The Chromosome-Based Rubber Tree Genome Provides New Insights into Spurge Genome Evolution and Rubber Biosynthesis.</title>
        <authorList>
            <person name="Liu J."/>
            <person name="Shi C."/>
            <person name="Shi C.C."/>
            <person name="Li W."/>
            <person name="Zhang Q.J."/>
            <person name="Zhang Y."/>
            <person name="Li K."/>
            <person name="Lu H.F."/>
            <person name="Shi C."/>
            <person name="Zhu S.T."/>
            <person name="Xiao Z.Y."/>
            <person name="Nan H."/>
            <person name="Yue Y."/>
            <person name="Zhu X.G."/>
            <person name="Wu Y."/>
            <person name="Hong X.N."/>
            <person name="Fan G.Y."/>
            <person name="Tong Y."/>
            <person name="Zhang D."/>
            <person name="Mao C.L."/>
            <person name="Liu Y.L."/>
            <person name="Hao S.J."/>
            <person name="Liu W.Q."/>
            <person name="Lv M.Q."/>
            <person name="Zhang H.B."/>
            <person name="Liu Y."/>
            <person name="Hu-Tang G.R."/>
            <person name="Wang J.P."/>
            <person name="Wang J.H."/>
            <person name="Sun Y.H."/>
            <person name="Ni S.B."/>
            <person name="Chen W.B."/>
            <person name="Zhang X.C."/>
            <person name="Jiao Y.N."/>
            <person name="Eichler E.E."/>
            <person name="Li G.H."/>
            <person name="Liu X."/>
            <person name="Gao L.Z."/>
        </authorList>
    </citation>
    <scope>NUCLEOTIDE SEQUENCE [LARGE SCALE GENOMIC DNA]</scope>
    <source>
        <strain evidence="8">cv. GT1</strain>
        <tissue evidence="7">Leaf</tissue>
    </source>
</reference>
<evidence type="ECO:0000313" key="8">
    <source>
        <dbReference type="Proteomes" id="UP000467840"/>
    </source>
</evidence>
<keyword evidence="5 6" id="KW-0472">Membrane</keyword>
<dbReference type="Pfam" id="PF01554">
    <property type="entry name" value="MatE"/>
    <property type="match status" value="2"/>
</dbReference>
<comment type="caution">
    <text evidence="7">The sequence shown here is derived from an EMBL/GenBank/DDBJ whole genome shotgun (WGS) entry which is preliminary data.</text>
</comment>
<dbReference type="PANTHER" id="PTHR11206">
    <property type="entry name" value="MULTIDRUG RESISTANCE PROTEIN"/>
    <property type="match status" value="1"/>
</dbReference>
<evidence type="ECO:0000256" key="6">
    <source>
        <dbReference type="SAM" id="Phobius"/>
    </source>
</evidence>
<keyword evidence="4 6" id="KW-1133">Transmembrane helix</keyword>
<feature type="transmembrane region" description="Helical" evidence="6">
    <location>
        <begin position="101"/>
        <end position="121"/>
    </location>
</feature>
<protein>
    <recommendedName>
        <fullName evidence="9">Polysaccharide biosynthesis protein C-terminal domain-containing protein</fullName>
    </recommendedName>
</protein>
<evidence type="ECO:0000256" key="5">
    <source>
        <dbReference type="ARBA" id="ARBA00023136"/>
    </source>
</evidence>
<evidence type="ECO:0008006" key="9">
    <source>
        <dbReference type="Google" id="ProtNLM"/>
    </source>
</evidence>
<feature type="transmembrane region" description="Helical" evidence="6">
    <location>
        <begin position="251"/>
        <end position="271"/>
    </location>
</feature>
<accession>A0A6A6NAU2</accession>
<dbReference type="Proteomes" id="UP000467840">
    <property type="component" value="Chromosome 11"/>
</dbReference>
<dbReference type="InterPro" id="IPR002528">
    <property type="entry name" value="MATE_fam"/>
</dbReference>
<evidence type="ECO:0000313" key="7">
    <source>
        <dbReference type="EMBL" id="KAF2322414.1"/>
    </source>
</evidence>
<feature type="transmembrane region" description="Helical" evidence="6">
    <location>
        <begin position="172"/>
        <end position="197"/>
    </location>
</feature>
<proteinExistence type="inferred from homology"/>
<evidence type="ECO:0000256" key="2">
    <source>
        <dbReference type="ARBA" id="ARBA00010199"/>
    </source>
</evidence>
<dbReference type="GO" id="GO:0042910">
    <property type="term" value="F:xenobiotic transmembrane transporter activity"/>
    <property type="evidence" value="ECO:0007669"/>
    <property type="project" value="InterPro"/>
</dbReference>
<comment type="similarity">
    <text evidence="2">Belongs to the multi antimicrobial extrusion (MATE) (TC 2.A.66.1) family.</text>
</comment>
<name>A0A6A6NAU2_HEVBR</name>
<evidence type="ECO:0000256" key="3">
    <source>
        <dbReference type="ARBA" id="ARBA00022692"/>
    </source>
</evidence>
<feature type="transmembrane region" description="Helical" evidence="6">
    <location>
        <begin position="36"/>
        <end position="60"/>
    </location>
</feature>
<gene>
    <name evidence="7" type="ORF">GH714_016022</name>
</gene>
<dbReference type="EMBL" id="JAAGAX010000002">
    <property type="protein sequence ID" value="KAF2322414.1"/>
    <property type="molecule type" value="Genomic_DNA"/>
</dbReference>
<feature type="transmembrane region" description="Helical" evidence="6">
    <location>
        <begin position="133"/>
        <end position="152"/>
    </location>
</feature>
<evidence type="ECO:0000256" key="1">
    <source>
        <dbReference type="ARBA" id="ARBA00004141"/>
    </source>
</evidence>
<keyword evidence="8" id="KW-1185">Reference proteome</keyword>
<comment type="subcellular location">
    <subcellularLocation>
        <location evidence="1">Membrane</location>
        <topology evidence="1">Multi-pass membrane protein</topology>
    </subcellularLocation>
</comment>
<dbReference type="InterPro" id="IPR045069">
    <property type="entry name" value="MATE_euk"/>
</dbReference>
<organism evidence="7 8">
    <name type="scientific">Hevea brasiliensis</name>
    <name type="common">Para rubber tree</name>
    <name type="synonym">Siphonia brasiliensis</name>
    <dbReference type="NCBI Taxonomy" id="3981"/>
    <lineage>
        <taxon>Eukaryota</taxon>
        <taxon>Viridiplantae</taxon>
        <taxon>Streptophyta</taxon>
        <taxon>Embryophyta</taxon>
        <taxon>Tracheophyta</taxon>
        <taxon>Spermatophyta</taxon>
        <taxon>Magnoliopsida</taxon>
        <taxon>eudicotyledons</taxon>
        <taxon>Gunneridae</taxon>
        <taxon>Pentapetalae</taxon>
        <taxon>rosids</taxon>
        <taxon>fabids</taxon>
        <taxon>Malpighiales</taxon>
        <taxon>Euphorbiaceae</taxon>
        <taxon>Crotonoideae</taxon>
        <taxon>Micrandreae</taxon>
        <taxon>Hevea</taxon>
    </lineage>
</organism>
<evidence type="ECO:0000256" key="4">
    <source>
        <dbReference type="ARBA" id="ARBA00022989"/>
    </source>
</evidence>
<keyword evidence="3 6" id="KW-0812">Transmembrane</keyword>
<dbReference type="GO" id="GO:0015297">
    <property type="term" value="F:antiporter activity"/>
    <property type="evidence" value="ECO:0007669"/>
    <property type="project" value="InterPro"/>
</dbReference>
<dbReference type="AlphaFoldDB" id="A0A6A6NAU2"/>
<feature type="transmembrane region" description="Helical" evidence="6">
    <location>
        <begin position="204"/>
        <end position="231"/>
    </location>
</feature>